<dbReference type="AlphaFoldDB" id="A0A841DTD7"/>
<dbReference type="GO" id="GO:0005886">
    <property type="term" value="C:plasma membrane"/>
    <property type="evidence" value="ECO:0007669"/>
    <property type="project" value="UniProtKB-SubCell"/>
</dbReference>
<feature type="transmembrane region" description="Helical" evidence="8">
    <location>
        <begin position="198"/>
        <end position="224"/>
    </location>
</feature>
<dbReference type="CDD" id="cd17502">
    <property type="entry name" value="MFS_Azr1_MDR_like"/>
    <property type="match status" value="1"/>
</dbReference>
<evidence type="ECO:0000256" key="2">
    <source>
        <dbReference type="ARBA" id="ARBA00007520"/>
    </source>
</evidence>
<keyword evidence="6 8" id="KW-1133">Transmembrane helix</keyword>
<dbReference type="CDD" id="cd17478">
    <property type="entry name" value="MFS_FsR"/>
    <property type="match status" value="1"/>
</dbReference>
<dbReference type="RefSeq" id="WP_184838665.1">
    <property type="nucleotide sequence ID" value="NZ_BAAAVN010000020.1"/>
</dbReference>
<evidence type="ECO:0000256" key="8">
    <source>
        <dbReference type="SAM" id="Phobius"/>
    </source>
</evidence>
<dbReference type="FunFam" id="1.20.1720.10:FF:000004">
    <property type="entry name" value="EmrB/QacA family drug resistance transporter"/>
    <property type="match status" value="1"/>
</dbReference>
<feature type="transmembrane region" description="Helical" evidence="8">
    <location>
        <begin position="131"/>
        <end position="151"/>
    </location>
</feature>
<dbReference type="InterPro" id="IPR011701">
    <property type="entry name" value="MFS"/>
</dbReference>
<evidence type="ECO:0000313" key="10">
    <source>
        <dbReference type="EMBL" id="MBB5981842.1"/>
    </source>
</evidence>
<feature type="transmembrane region" description="Helical" evidence="8">
    <location>
        <begin position="703"/>
        <end position="724"/>
    </location>
</feature>
<keyword evidence="5 8" id="KW-0812">Transmembrane</keyword>
<feature type="transmembrane region" description="Helical" evidence="8">
    <location>
        <begin position="377"/>
        <end position="395"/>
    </location>
</feature>
<feature type="transmembrane region" description="Helical" evidence="8">
    <location>
        <begin position="37"/>
        <end position="56"/>
    </location>
</feature>
<evidence type="ECO:0000256" key="1">
    <source>
        <dbReference type="ARBA" id="ARBA00004429"/>
    </source>
</evidence>
<feature type="transmembrane region" description="Helical" evidence="8">
    <location>
        <begin position="633"/>
        <end position="651"/>
    </location>
</feature>
<feature type="transmembrane region" description="Helical" evidence="8">
    <location>
        <begin position="236"/>
        <end position="258"/>
    </location>
</feature>
<evidence type="ECO:0000256" key="6">
    <source>
        <dbReference type="ARBA" id="ARBA00022989"/>
    </source>
</evidence>
<feature type="transmembrane region" description="Helical" evidence="8">
    <location>
        <begin position="672"/>
        <end position="691"/>
    </location>
</feature>
<feature type="transmembrane region" description="Helical" evidence="8">
    <location>
        <begin position="68"/>
        <end position="87"/>
    </location>
</feature>
<sequence>MRRLRPIGLMATGHACVDVYQGCVPALVPFLVAERGLGYVAVSGITLAATLLSSVVQPLFGVLTDRRPLTWLIPIAMTTAGLGIALIGVGDGYVLSWLAAALSGLGVAAYHPEAARMARVVSDGSHVGMSWFSVGGNVGFALAPVLVTPIIAAGGLALTPVLVVPAIFGAAITSWAVRSRVTGAVTRTRPEGPDDWSSFLRLSVIMVCRSIVFVGLGTFIALYAGQRVGGGTTTGGVALFVLFASGALGTLLGGRFATRYGRVRTLRVSYAIAVPALAGLVFVPGPAFFGFLALTAIAMSIPFSLHVTLGQDFLPGRVGTAGGMTLGLAVSIGGVATPVLGAIAEHSSLRLALSTLIVLALCGSLIGYAITEPARPVRQAIPGWGIVAVSHTLTSNMTTARIDRTGVGLRSERGPILLAVMLSVGLVAIDATILATAVPSVVADLGGFTQFPWLFSIYLLAQAVSVPIYGKLADQRGRKPMMLLGVGLFVLGSVLCGFAWSMPALIAFRLIQGLGAGAIQPIGMTIVGDIYTLAERAKVQGYLASVWGISSFVGPTLGGVFSDYISWRWIFFVNIPLGVAAAWVLVRKFDEKIGDKTRHQIDYAGAILLAVGGSLLLLGLLEGGVMWDWGSTTSIVILAAAVVLLVAFVLVERRAAEPILPLWVLGQRVLNSANSAALLIGLLMIGLSTYVPLYAQSVLGTSALVAGFTLAAMTLGWPIAASLAGRIYLRVGFRTTMTLGAIIVVLGSGLLLMVGPDSSVLHLAAACFVIGIGLGFSASPSVVAAQSSVDWQTRGVVTGANMFSRSVGSAVGVALFGAVANAVVASRLGDNHSDLQKVPAGVLAPAVHDVYYGAAAAAVLLVAAVLFMPNRITERPLR</sequence>
<dbReference type="Gene3D" id="1.20.1250.20">
    <property type="entry name" value="MFS general substrate transporter like domains"/>
    <property type="match status" value="3"/>
</dbReference>
<comment type="similarity">
    <text evidence="2">Belongs to the major facilitator superfamily. TCR/Tet family.</text>
</comment>
<dbReference type="Proteomes" id="UP000558997">
    <property type="component" value="Unassembled WGS sequence"/>
</dbReference>
<evidence type="ECO:0000259" key="9">
    <source>
        <dbReference type="PROSITE" id="PS50850"/>
    </source>
</evidence>
<comment type="caution">
    <text evidence="10">The sequence shown here is derived from an EMBL/GenBank/DDBJ whole genome shotgun (WGS) entry which is preliminary data.</text>
</comment>
<feature type="transmembrane region" description="Helical" evidence="8">
    <location>
        <begin position="506"/>
        <end position="527"/>
    </location>
</feature>
<dbReference type="InterPro" id="IPR020846">
    <property type="entry name" value="MFS_dom"/>
</dbReference>
<evidence type="ECO:0000256" key="5">
    <source>
        <dbReference type="ARBA" id="ARBA00022692"/>
    </source>
</evidence>
<protein>
    <submittedName>
        <fullName evidence="10">EmrB/QacA subfamily drug resistance transporter</fullName>
    </submittedName>
</protein>
<dbReference type="EMBL" id="JACHNF010000001">
    <property type="protein sequence ID" value="MBB5981842.1"/>
    <property type="molecule type" value="Genomic_DNA"/>
</dbReference>
<feature type="transmembrane region" description="Helical" evidence="8">
    <location>
        <begin position="736"/>
        <end position="754"/>
    </location>
</feature>
<comment type="subcellular location">
    <subcellularLocation>
        <location evidence="1">Cell inner membrane</location>
        <topology evidence="1">Multi-pass membrane protein</topology>
    </subcellularLocation>
</comment>
<evidence type="ECO:0000313" key="11">
    <source>
        <dbReference type="Proteomes" id="UP000558997"/>
    </source>
</evidence>
<feature type="transmembrane region" description="Helical" evidence="8">
    <location>
        <begin position="850"/>
        <end position="868"/>
    </location>
</feature>
<dbReference type="PROSITE" id="PS50850">
    <property type="entry name" value="MFS"/>
    <property type="match status" value="1"/>
</dbReference>
<feature type="transmembrane region" description="Helical" evidence="8">
    <location>
        <begin position="157"/>
        <end position="177"/>
    </location>
</feature>
<feature type="transmembrane region" description="Helical" evidence="8">
    <location>
        <begin position="567"/>
        <end position="586"/>
    </location>
</feature>
<feature type="transmembrane region" description="Helical" evidence="8">
    <location>
        <begin position="760"/>
        <end position="785"/>
    </location>
</feature>
<feature type="transmembrane region" description="Helical" evidence="8">
    <location>
        <begin position="416"/>
        <end position="438"/>
    </location>
</feature>
<feature type="transmembrane region" description="Helical" evidence="8">
    <location>
        <begin position="806"/>
        <end position="825"/>
    </location>
</feature>
<feature type="transmembrane region" description="Helical" evidence="8">
    <location>
        <begin position="321"/>
        <end position="344"/>
    </location>
</feature>
<reference evidence="10 11" key="1">
    <citation type="submission" date="2020-08" db="EMBL/GenBank/DDBJ databases">
        <title>Sequencing the genomes of 1000 actinobacteria strains.</title>
        <authorList>
            <person name="Klenk H.-P."/>
        </authorList>
    </citation>
    <scope>NUCLEOTIDE SEQUENCE [LARGE SCALE GENOMIC DNA]</scope>
    <source>
        <strain evidence="10 11">DSM 17294</strain>
    </source>
</reference>
<accession>A0A841DTD7</accession>
<keyword evidence="3" id="KW-0813">Transport</keyword>
<keyword evidence="7 8" id="KW-0472">Membrane</keyword>
<feature type="transmembrane region" description="Helical" evidence="8">
    <location>
        <begin position="351"/>
        <end position="371"/>
    </location>
</feature>
<dbReference type="Gene3D" id="1.20.1720.10">
    <property type="entry name" value="Multidrug resistance protein D"/>
    <property type="match status" value="1"/>
</dbReference>
<feature type="transmembrane region" description="Helical" evidence="8">
    <location>
        <begin position="539"/>
        <end position="561"/>
    </location>
</feature>
<feature type="domain" description="Major facilitator superfamily (MFS) profile" evidence="9">
    <location>
        <begin position="416"/>
        <end position="873"/>
    </location>
</feature>
<evidence type="ECO:0000256" key="7">
    <source>
        <dbReference type="ARBA" id="ARBA00023136"/>
    </source>
</evidence>
<dbReference type="GO" id="GO:0022857">
    <property type="term" value="F:transmembrane transporter activity"/>
    <property type="evidence" value="ECO:0007669"/>
    <property type="project" value="InterPro"/>
</dbReference>
<gene>
    <name evidence="10" type="ORF">HDA44_005183</name>
</gene>
<keyword evidence="11" id="KW-1185">Reference proteome</keyword>
<dbReference type="PANTHER" id="PTHR23501:SF191">
    <property type="entry name" value="VACUOLAR BASIC AMINO ACID TRANSPORTER 4"/>
    <property type="match status" value="1"/>
</dbReference>
<proteinExistence type="inferred from homology"/>
<keyword evidence="4" id="KW-1003">Cell membrane</keyword>
<feature type="transmembrane region" description="Helical" evidence="8">
    <location>
        <begin position="606"/>
        <end position="627"/>
    </location>
</feature>
<organism evidence="10 11">
    <name type="scientific">Kribbella solani</name>
    <dbReference type="NCBI Taxonomy" id="236067"/>
    <lineage>
        <taxon>Bacteria</taxon>
        <taxon>Bacillati</taxon>
        <taxon>Actinomycetota</taxon>
        <taxon>Actinomycetes</taxon>
        <taxon>Propionibacteriales</taxon>
        <taxon>Kribbellaceae</taxon>
        <taxon>Kribbella</taxon>
    </lineage>
</organism>
<feature type="transmembrane region" description="Helical" evidence="8">
    <location>
        <begin position="481"/>
        <end position="500"/>
    </location>
</feature>
<evidence type="ECO:0000256" key="4">
    <source>
        <dbReference type="ARBA" id="ARBA00022475"/>
    </source>
</evidence>
<dbReference type="Pfam" id="PF07690">
    <property type="entry name" value="MFS_1"/>
    <property type="match status" value="2"/>
</dbReference>
<evidence type="ECO:0000256" key="3">
    <source>
        <dbReference type="ARBA" id="ARBA00022448"/>
    </source>
</evidence>
<dbReference type="InterPro" id="IPR036259">
    <property type="entry name" value="MFS_trans_sf"/>
</dbReference>
<name>A0A841DTD7_9ACTN</name>
<dbReference type="PANTHER" id="PTHR23501">
    <property type="entry name" value="MAJOR FACILITATOR SUPERFAMILY"/>
    <property type="match status" value="1"/>
</dbReference>
<dbReference type="SUPFAM" id="SSF103473">
    <property type="entry name" value="MFS general substrate transporter"/>
    <property type="match status" value="2"/>
</dbReference>
<feature type="transmembrane region" description="Helical" evidence="8">
    <location>
        <begin position="270"/>
        <end position="301"/>
    </location>
</feature>
<feature type="transmembrane region" description="Helical" evidence="8">
    <location>
        <begin position="93"/>
        <end position="110"/>
    </location>
</feature>
<feature type="transmembrane region" description="Helical" evidence="8">
    <location>
        <begin position="450"/>
        <end position="469"/>
    </location>
</feature>